<organism evidence="1 2">
    <name type="scientific">Actinoplanes aureus</name>
    <dbReference type="NCBI Taxonomy" id="2792083"/>
    <lineage>
        <taxon>Bacteria</taxon>
        <taxon>Bacillati</taxon>
        <taxon>Actinomycetota</taxon>
        <taxon>Actinomycetes</taxon>
        <taxon>Micromonosporales</taxon>
        <taxon>Micromonosporaceae</taxon>
        <taxon>Actinoplanes</taxon>
    </lineage>
</organism>
<reference evidence="1" key="1">
    <citation type="submission" date="2020-11" db="EMBL/GenBank/DDBJ databases">
        <title>Isolation and identification of active actinomycetes.</title>
        <authorList>
            <person name="Sun X."/>
        </authorList>
    </citation>
    <scope>NUCLEOTIDE SEQUENCE</scope>
    <source>
        <strain evidence="1">NEAU-A11</strain>
    </source>
</reference>
<keyword evidence="2" id="KW-1185">Reference proteome</keyword>
<dbReference type="RefSeq" id="WP_196419314.1">
    <property type="nucleotide sequence ID" value="NZ_JADQTO010000028.1"/>
</dbReference>
<accession>A0A931G162</accession>
<proteinExistence type="predicted"/>
<sequence>MVLDVRTSEEQEGSIMKQVKARWAAALHLRWAGGIAAAFAATISTLALTTVPAQAAPAGPVATCNSARNHCYIGYQYINPTYYAGDSEGWFLPNRYNNNWSIRIYNENNQDEVPWIDVIVKDTGATIRYKGVKNNGTTDGGYKDYDDRGFAVSKWRLCDPFAGRCTAFVTPPAG</sequence>
<dbReference type="EMBL" id="JADQTO010000028">
    <property type="protein sequence ID" value="MBG0567538.1"/>
    <property type="molecule type" value="Genomic_DNA"/>
</dbReference>
<name>A0A931G162_9ACTN</name>
<dbReference type="Proteomes" id="UP000598146">
    <property type="component" value="Unassembled WGS sequence"/>
</dbReference>
<protein>
    <submittedName>
        <fullName evidence="1">Uncharacterized protein</fullName>
    </submittedName>
</protein>
<evidence type="ECO:0000313" key="1">
    <source>
        <dbReference type="EMBL" id="MBG0567538.1"/>
    </source>
</evidence>
<comment type="caution">
    <text evidence="1">The sequence shown here is derived from an EMBL/GenBank/DDBJ whole genome shotgun (WGS) entry which is preliminary data.</text>
</comment>
<dbReference type="AlphaFoldDB" id="A0A931G162"/>
<gene>
    <name evidence="1" type="ORF">I4J89_39440</name>
</gene>
<evidence type="ECO:0000313" key="2">
    <source>
        <dbReference type="Proteomes" id="UP000598146"/>
    </source>
</evidence>